<accession>A0A381P1A5</accession>
<sequence>MVIIPEDMDVPTFRRDTSKPENVRWLLRNLGVRNSDHPLFGLCIKILKKLF</sequence>
<reference evidence="1" key="1">
    <citation type="submission" date="2018-05" db="EMBL/GenBank/DDBJ databases">
        <authorList>
            <person name="Lanie J.A."/>
            <person name="Ng W.-L."/>
            <person name="Kazmierczak K.M."/>
            <person name="Andrzejewski T.M."/>
            <person name="Davidsen T.M."/>
            <person name="Wayne K.J."/>
            <person name="Tettelin H."/>
            <person name="Glass J.I."/>
            <person name="Rusch D."/>
            <person name="Podicherti R."/>
            <person name="Tsui H.-C.T."/>
            <person name="Winkler M.E."/>
        </authorList>
    </citation>
    <scope>NUCLEOTIDE SEQUENCE</scope>
</reference>
<dbReference type="EMBL" id="UINC01000761">
    <property type="protein sequence ID" value="SUZ60725.1"/>
    <property type="molecule type" value="Genomic_DNA"/>
</dbReference>
<gene>
    <name evidence="1" type="ORF">METZ01_LOCUS13579</name>
</gene>
<evidence type="ECO:0000313" key="1">
    <source>
        <dbReference type="EMBL" id="SUZ60725.1"/>
    </source>
</evidence>
<organism evidence="1">
    <name type="scientific">marine metagenome</name>
    <dbReference type="NCBI Taxonomy" id="408172"/>
    <lineage>
        <taxon>unclassified sequences</taxon>
        <taxon>metagenomes</taxon>
        <taxon>ecological metagenomes</taxon>
    </lineage>
</organism>
<proteinExistence type="predicted"/>
<protein>
    <submittedName>
        <fullName evidence="1">Uncharacterized protein</fullName>
    </submittedName>
</protein>
<name>A0A381P1A5_9ZZZZ</name>
<dbReference type="AlphaFoldDB" id="A0A381P1A5"/>